<evidence type="ECO:0000313" key="9">
    <source>
        <dbReference type="EMBL" id="MDI9241771.1"/>
    </source>
</evidence>
<dbReference type="Pfam" id="PF00005">
    <property type="entry name" value="ABC_tran"/>
    <property type="match status" value="1"/>
</dbReference>
<evidence type="ECO:0000313" key="10">
    <source>
        <dbReference type="Proteomes" id="UP001300383"/>
    </source>
</evidence>
<dbReference type="InterPro" id="IPR000644">
    <property type="entry name" value="CBS_dom"/>
</dbReference>
<evidence type="ECO:0000256" key="2">
    <source>
        <dbReference type="ARBA" id="ARBA00022448"/>
    </source>
</evidence>
<name>A0AAP4B8A2_9FIRM</name>
<keyword evidence="3" id="KW-0547">Nucleotide-binding</keyword>
<dbReference type="Proteomes" id="UP001300383">
    <property type="component" value="Unassembled WGS sequence"/>
</dbReference>
<dbReference type="EMBL" id="JASGBQ010000004">
    <property type="protein sequence ID" value="MDI9241771.1"/>
    <property type="molecule type" value="Genomic_DNA"/>
</dbReference>
<evidence type="ECO:0000259" key="7">
    <source>
        <dbReference type="PROSITE" id="PS50893"/>
    </source>
</evidence>
<accession>A0AAP4B8A2</accession>
<gene>
    <name evidence="9" type="ORF">QJ036_04655</name>
</gene>
<feature type="domain" description="ABC transporter" evidence="7">
    <location>
        <begin position="2"/>
        <end position="236"/>
    </location>
</feature>
<dbReference type="PROSITE" id="PS50893">
    <property type="entry name" value="ABC_TRANSPORTER_2"/>
    <property type="match status" value="1"/>
</dbReference>
<keyword evidence="10" id="KW-1185">Reference proteome</keyword>
<dbReference type="Gene3D" id="3.40.50.300">
    <property type="entry name" value="P-loop containing nucleotide triphosphate hydrolases"/>
    <property type="match status" value="1"/>
</dbReference>
<dbReference type="InterPro" id="IPR046342">
    <property type="entry name" value="CBS_dom_sf"/>
</dbReference>
<dbReference type="GO" id="GO:0015418">
    <property type="term" value="F:ABC-type quaternary ammonium compound transporting activity"/>
    <property type="evidence" value="ECO:0007669"/>
    <property type="project" value="UniProtKB-EC"/>
</dbReference>
<dbReference type="InterPro" id="IPR017871">
    <property type="entry name" value="ABC_transporter-like_CS"/>
</dbReference>
<feature type="domain" description="CBS" evidence="8">
    <location>
        <begin position="254"/>
        <end position="316"/>
    </location>
</feature>
<dbReference type="EC" id="7.6.2.9" evidence="5"/>
<keyword evidence="4 9" id="KW-0067">ATP-binding</keyword>
<dbReference type="PROSITE" id="PS51371">
    <property type="entry name" value="CBS"/>
    <property type="match status" value="1"/>
</dbReference>
<protein>
    <recommendedName>
        <fullName evidence="5">ABC-type quaternary amine transporter</fullName>
        <ecNumber evidence="5">7.6.2.9</ecNumber>
    </recommendedName>
</protein>
<dbReference type="FunFam" id="3.40.50.300:FF:000425">
    <property type="entry name" value="Probable ABC transporter, ATP-binding subunit"/>
    <property type="match status" value="1"/>
</dbReference>
<reference evidence="9 10" key="1">
    <citation type="submission" date="2023-05" db="EMBL/GenBank/DDBJ databases">
        <title>[ruminococcus] sp. nov., isolated from a pig farm feces dump.</title>
        <authorList>
            <person name="Chang Y.-H."/>
        </authorList>
    </citation>
    <scope>NUCLEOTIDE SEQUENCE [LARGE SCALE GENOMIC DNA]</scope>
    <source>
        <strain evidence="9 10">YH-rum2234</strain>
    </source>
</reference>
<sequence>MIEYRNVKKYYGDKEIIRDVSFTVSKGEFVVIIGPSGCGKTTTVKMLNRLIDASEGEILIDGVNNKDIDLIKLRTSIGYVIQQIGLFPNMTVEENISVVPKIMKWDKEKTLNRVKELLDMVNMPYNEYGKKYPKQLSGGQQQRIGVLRALAVNPPIIIMDEPFGALDPITREILQSEVKKIQKELNITVLFITHDMHEAMKLADRIIFMSGGEILQQASPKEMFLHPANEEISRFMSLQEVSLKENEITAADLMQSLSSPVCAEGAVVVPAEETLENMGRQYDLSSQNKLYVKDEEGQIVGIITVESMIRHFTKQV</sequence>
<evidence type="ECO:0000256" key="3">
    <source>
        <dbReference type="ARBA" id="ARBA00022741"/>
    </source>
</evidence>
<dbReference type="GO" id="GO:0005524">
    <property type="term" value="F:ATP binding"/>
    <property type="evidence" value="ECO:0007669"/>
    <property type="project" value="UniProtKB-KW"/>
</dbReference>
<evidence type="ECO:0000256" key="6">
    <source>
        <dbReference type="PROSITE-ProRule" id="PRU00703"/>
    </source>
</evidence>
<dbReference type="PROSITE" id="PS00211">
    <property type="entry name" value="ABC_TRANSPORTER_1"/>
    <property type="match status" value="1"/>
</dbReference>
<dbReference type="InterPro" id="IPR003439">
    <property type="entry name" value="ABC_transporter-like_ATP-bd"/>
</dbReference>
<proteinExistence type="inferred from homology"/>
<dbReference type="SUPFAM" id="SSF54631">
    <property type="entry name" value="CBS-domain pair"/>
    <property type="match status" value="1"/>
</dbReference>
<comment type="caution">
    <text evidence="9">The sequence shown here is derived from an EMBL/GenBank/DDBJ whole genome shotgun (WGS) entry which is preliminary data.</text>
</comment>
<dbReference type="SMART" id="SM00382">
    <property type="entry name" value="AAA"/>
    <property type="match status" value="1"/>
</dbReference>
<organism evidence="9 10">
    <name type="scientific">Fusibacillus kribbianus</name>
    <dbReference type="NCBI Taxonomy" id="3044208"/>
    <lineage>
        <taxon>Bacteria</taxon>
        <taxon>Bacillati</taxon>
        <taxon>Bacillota</taxon>
        <taxon>Clostridia</taxon>
        <taxon>Lachnospirales</taxon>
        <taxon>Lachnospiraceae</taxon>
        <taxon>Fusibacillus</taxon>
    </lineage>
</organism>
<dbReference type="AlphaFoldDB" id="A0AAP4B8A2"/>
<evidence type="ECO:0000256" key="5">
    <source>
        <dbReference type="ARBA" id="ARBA00066388"/>
    </source>
</evidence>
<evidence type="ECO:0000256" key="1">
    <source>
        <dbReference type="ARBA" id="ARBA00005417"/>
    </source>
</evidence>
<evidence type="ECO:0000256" key="4">
    <source>
        <dbReference type="ARBA" id="ARBA00022840"/>
    </source>
</evidence>
<dbReference type="InterPro" id="IPR027417">
    <property type="entry name" value="P-loop_NTPase"/>
</dbReference>
<keyword evidence="2" id="KW-0813">Transport</keyword>
<dbReference type="PANTHER" id="PTHR43117:SF4">
    <property type="entry name" value="OSMOPROTECTANT IMPORT ATP-BINDING PROTEIN OSMV"/>
    <property type="match status" value="1"/>
</dbReference>
<evidence type="ECO:0000259" key="8">
    <source>
        <dbReference type="PROSITE" id="PS51371"/>
    </source>
</evidence>
<dbReference type="PANTHER" id="PTHR43117">
    <property type="entry name" value="OSMOPROTECTANT IMPORT ATP-BINDING PROTEIN OSMV"/>
    <property type="match status" value="1"/>
</dbReference>
<dbReference type="GO" id="GO:0016887">
    <property type="term" value="F:ATP hydrolysis activity"/>
    <property type="evidence" value="ECO:0007669"/>
    <property type="project" value="InterPro"/>
</dbReference>
<dbReference type="SUPFAM" id="SSF52540">
    <property type="entry name" value="P-loop containing nucleoside triphosphate hydrolases"/>
    <property type="match status" value="1"/>
</dbReference>
<dbReference type="RefSeq" id="WP_283230279.1">
    <property type="nucleotide sequence ID" value="NZ_JASGBQ010000004.1"/>
</dbReference>
<comment type="similarity">
    <text evidence="1">Belongs to the ABC transporter superfamily.</text>
</comment>
<keyword evidence="6" id="KW-0129">CBS domain</keyword>
<dbReference type="InterPro" id="IPR003593">
    <property type="entry name" value="AAA+_ATPase"/>
</dbReference>